<dbReference type="GO" id="GO:0004038">
    <property type="term" value="F:allantoinase activity"/>
    <property type="evidence" value="ECO:0007669"/>
    <property type="project" value="UniProtKB-EC"/>
</dbReference>
<evidence type="ECO:0000256" key="7">
    <source>
        <dbReference type="ARBA" id="ARBA00022801"/>
    </source>
</evidence>
<dbReference type="NCBIfam" id="TIGR03178">
    <property type="entry name" value="allantoinase"/>
    <property type="match status" value="1"/>
</dbReference>
<keyword evidence="11" id="KW-1185">Reference proteome</keyword>
<dbReference type="InterPro" id="IPR006680">
    <property type="entry name" value="Amidohydro-rel"/>
</dbReference>
<comment type="similarity">
    <text evidence="3">Belongs to the metallo-dependent hydrolases superfamily. Allantoinase family.</text>
</comment>
<keyword evidence="6" id="KW-0479">Metal-binding</keyword>
<organism evidence="10 11">
    <name type="scientific">Streptomyces silvisoli</name>
    <dbReference type="NCBI Taxonomy" id="3034235"/>
    <lineage>
        <taxon>Bacteria</taxon>
        <taxon>Bacillati</taxon>
        <taxon>Actinomycetota</taxon>
        <taxon>Actinomycetes</taxon>
        <taxon>Kitasatosporales</taxon>
        <taxon>Streptomycetaceae</taxon>
        <taxon>Streptomyces</taxon>
    </lineage>
</organism>
<evidence type="ECO:0000256" key="6">
    <source>
        <dbReference type="ARBA" id="ARBA00022723"/>
    </source>
</evidence>
<dbReference type="PANTHER" id="PTHR43668:SF2">
    <property type="entry name" value="ALLANTOINASE"/>
    <property type="match status" value="1"/>
</dbReference>
<evidence type="ECO:0000256" key="4">
    <source>
        <dbReference type="ARBA" id="ARBA00011881"/>
    </source>
</evidence>
<dbReference type="EMBL" id="JARJBC010000006">
    <property type="protein sequence ID" value="MDF3289923.1"/>
    <property type="molecule type" value="Genomic_DNA"/>
</dbReference>
<evidence type="ECO:0000313" key="10">
    <source>
        <dbReference type="EMBL" id="MDF3289923.1"/>
    </source>
</evidence>
<keyword evidence="8" id="KW-0862">Zinc</keyword>
<comment type="subunit">
    <text evidence="4">Homotetramer.</text>
</comment>
<dbReference type="SUPFAM" id="SSF51338">
    <property type="entry name" value="Composite domain of metallo-dependent hydrolases"/>
    <property type="match status" value="1"/>
</dbReference>
<evidence type="ECO:0000256" key="3">
    <source>
        <dbReference type="ARBA" id="ARBA00010368"/>
    </source>
</evidence>
<evidence type="ECO:0000256" key="1">
    <source>
        <dbReference type="ARBA" id="ARBA00001947"/>
    </source>
</evidence>
<sequence length="453" mass="48305">MADVELVLRSTRVVTPEGERPAAVAVSGGRIADVLPYEAEVPAGARLVDIGDDALLPGLVDTHVHVNDPGRTEWEGFETATRAAAAGGVTTLVDMPLNSIPPTTTVAALDIKRNTAFDKVHVDVGFWGGAVPGNVKDLQPLHDAGVFGFKCFLLHSGVDEFPQLSPAELEAAMGEIASFGGLLIVHAEDPQLIDSAPRPHGRKYADFLASRPRAAEDTAIGQLIALAKRLDARVHVLHLSSSDALPLIAAARRDGVRLTVESCPHYLTLTAEEVPDGATEFKCCPPIREAGNQDALWRGLADGTIDCVVSDHSPSTVDLKRLDTGDFGQAWGGISSLQLGLPAIWTEARRRGHSLSDVARWMSTGPARLVGLSGKGAIAPGRDADFAVLAPEETFTVDPAALHHRNQVTAYAGRTLHGVVRATWLRGQLIADRGVTTRPRGRLIARERHEEHA</sequence>
<dbReference type="PANTHER" id="PTHR43668">
    <property type="entry name" value="ALLANTOINASE"/>
    <property type="match status" value="1"/>
</dbReference>
<comment type="pathway">
    <text evidence="2">Nitrogen metabolism; (S)-allantoin degradation; allantoate from (S)-allantoin: step 1/1.</text>
</comment>
<dbReference type="Pfam" id="PF01979">
    <property type="entry name" value="Amidohydro_1"/>
    <property type="match status" value="1"/>
</dbReference>
<evidence type="ECO:0000256" key="2">
    <source>
        <dbReference type="ARBA" id="ARBA00004968"/>
    </source>
</evidence>
<feature type="domain" description="Amidohydrolase-related" evidence="9">
    <location>
        <begin position="55"/>
        <end position="429"/>
    </location>
</feature>
<dbReference type="RefSeq" id="WP_276093423.1">
    <property type="nucleotide sequence ID" value="NZ_JARJBC010000006.1"/>
</dbReference>
<dbReference type="InterPro" id="IPR017593">
    <property type="entry name" value="Allantoinase"/>
</dbReference>
<comment type="cofactor">
    <cofactor evidence="1">
        <name>Zn(2+)</name>
        <dbReference type="ChEBI" id="CHEBI:29105"/>
    </cofactor>
</comment>
<dbReference type="InterPro" id="IPR032466">
    <property type="entry name" value="Metal_Hydrolase"/>
</dbReference>
<gene>
    <name evidence="10" type="primary">allB</name>
    <name evidence="10" type="ORF">P3G67_11865</name>
</gene>
<comment type="caution">
    <text evidence="10">The sequence shown here is derived from an EMBL/GenBank/DDBJ whole genome shotgun (WGS) entry which is preliminary data.</text>
</comment>
<dbReference type="EC" id="3.5.2.5" evidence="5"/>
<evidence type="ECO:0000256" key="5">
    <source>
        <dbReference type="ARBA" id="ARBA00012863"/>
    </source>
</evidence>
<reference evidence="10 11" key="1">
    <citation type="submission" date="2023-03" db="EMBL/GenBank/DDBJ databases">
        <title>Draft genome sequence of Streptomyces sp. RB6PN23 isolated from peat swamp forest in Thailand.</title>
        <authorList>
            <person name="Klaysubun C."/>
            <person name="Duangmal K."/>
        </authorList>
    </citation>
    <scope>NUCLEOTIDE SEQUENCE [LARGE SCALE GENOMIC DNA]</scope>
    <source>
        <strain evidence="10 11">RB6PN23</strain>
    </source>
</reference>
<protein>
    <recommendedName>
        <fullName evidence="5">allantoinase</fullName>
        <ecNumber evidence="5">3.5.2.5</ecNumber>
    </recommendedName>
</protein>
<evidence type="ECO:0000313" key="11">
    <source>
        <dbReference type="Proteomes" id="UP001216579"/>
    </source>
</evidence>
<proteinExistence type="inferred from homology"/>
<dbReference type="InterPro" id="IPR050138">
    <property type="entry name" value="DHOase/Allantoinase_Hydrolase"/>
</dbReference>
<dbReference type="SUPFAM" id="SSF51556">
    <property type="entry name" value="Metallo-dependent hydrolases"/>
    <property type="match status" value="1"/>
</dbReference>
<name>A0ABT5ZJB5_9ACTN</name>
<accession>A0ABT5ZJB5</accession>
<evidence type="ECO:0000259" key="9">
    <source>
        <dbReference type="Pfam" id="PF01979"/>
    </source>
</evidence>
<dbReference type="Gene3D" id="3.20.20.140">
    <property type="entry name" value="Metal-dependent hydrolases"/>
    <property type="match status" value="1"/>
</dbReference>
<evidence type="ECO:0000256" key="8">
    <source>
        <dbReference type="ARBA" id="ARBA00022833"/>
    </source>
</evidence>
<dbReference type="Proteomes" id="UP001216579">
    <property type="component" value="Unassembled WGS sequence"/>
</dbReference>
<keyword evidence="7 10" id="KW-0378">Hydrolase</keyword>
<dbReference type="InterPro" id="IPR011059">
    <property type="entry name" value="Metal-dep_hydrolase_composite"/>
</dbReference>